<feature type="region of interest" description="Disordered" evidence="1">
    <location>
        <begin position="44"/>
        <end position="85"/>
    </location>
</feature>
<accession>A0ABZ0SD24</accession>
<keyword evidence="3" id="KW-1185">Reference proteome</keyword>
<proteinExistence type="predicted"/>
<dbReference type="Proteomes" id="UP001432180">
    <property type="component" value="Chromosome"/>
</dbReference>
<protein>
    <submittedName>
        <fullName evidence="2">Uncharacterized protein</fullName>
    </submittedName>
</protein>
<reference evidence="2 3" key="1">
    <citation type="journal article" date="2023" name="Microorganisms">
        <title>Thiorhodovibrio frisius and Trv. litoralis spp. nov., Two Novel Members from a Clade of Fastidious Purple Sulfur Bacteria That Exhibit Unique Red-Shifted Light-Harvesting Capabilities.</title>
        <authorList>
            <person name="Methner A."/>
            <person name="Kuzyk S.B."/>
            <person name="Petersen J."/>
            <person name="Bauer S."/>
            <person name="Brinkmann H."/>
            <person name="Sichau K."/>
            <person name="Wanner G."/>
            <person name="Wolf J."/>
            <person name="Neumann-Schaal M."/>
            <person name="Henke P."/>
            <person name="Tank M."/>
            <person name="Sproer C."/>
            <person name="Bunk B."/>
            <person name="Overmann J."/>
        </authorList>
    </citation>
    <scope>NUCLEOTIDE SEQUENCE [LARGE SCALE GENOMIC DNA]</scope>
    <source>
        <strain evidence="2 3">DSM 6702</strain>
    </source>
</reference>
<dbReference type="EMBL" id="CP121472">
    <property type="protein sequence ID" value="WPL18429.1"/>
    <property type="molecule type" value="Genomic_DNA"/>
</dbReference>
<sequence>MHASDGTSEPLIDANTSGLAGRAQALTTAAPMADALREAGPTEASGLVLFTPQMGKKTNLSPGATRRDQARPGVSQRLKNIEEPG</sequence>
<gene>
    <name evidence="2" type="ORF">Thiowin_03502</name>
</gene>
<evidence type="ECO:0000313" key="2">
    <source>
        <dbReference type="EMBL" id="WPL18429.1"/>
    </source>
</evidence>
<dbReference type="RefSeq" id="WP_328984197.1">
    <property type="nucleotide sequence ID" value="NZ_CP121472.1"/>
</dbReference>
<organism evidence="2 3">
    <name type="scientific">Thiorhodovibrio winogradskyi</name>
    <dbReference type="NCBI Taxonomy" id="77007"/>
    <lineage>
        <taxon>Bacteria</taxon>
        <taxon>Pseudomonadati</taxon>
        <taxon>Pseudomonadota</taxon>
        <taxon>Gammaproteobacteria</taxon>
        <taxon>Chromatiales</taxon>
        <taxon>Chromatiaceae</taxon>
        <taxon>Thiorhodovibrio</taxon>
    </lineage>
</organism>
<evidence type="ECO:0000313" key="3">
    <source>
        <dbReference type="Proteomes" id="UP001432180"/>
    </source>
</evidence>
<name>A0ABZ0SD24_9GAMM</name>
<evidence type="ECO:0000256" key="1">
    <source>
        <dbReference type="SAM" id="MobiDB-lite"/>
    </source>
</evidence>